<dbReference type="AlphaFoldDB" id="A0AAD9IQQ6"/>
<dbReference type="Proteomes" id="UP001208570">
    <property type="component" value="Unassembled WGS sequence"/>
</dbReference>
<dbReference type="EMBL" id="JAODUP010002397">
    <property type="protein sequence ID" value="KAK2138797.1"/>
    <property type="molecule type" value="Genomic_DNA"/>
</dbReference>
<gene>
    <name evidence="2" type="ORF">LSH36_2394g00001</name>
</gene>
<comment type="caution">
    <text evidence="2">The sequence shown here is derived from an EMBL/GenBank/DDBJ whole genome shotgun (WGS) entry which is preliminary data.</text>
</comment>
<sequence length="78" mass="8798">MYRKVSFKTEFRPSSLKVSKADPESSGMESNGASNKMGCKSDLAIILKYYLSTHCLCLRLELVFFGVMKNTCKHCQPL</sequence>
<name>A0AAD9IQQ6_9ANNE</name>
<evidence type="ECO:0000313" key="3">
    <source>
        <dbReference type="Proteomes" id="UP001208570"/>
    </source>
</evidence>
<organism evidence="2 3">
    <name type="scientific">Paralvinella palmiformis</name>
    <dbReference type="NCBI Taxonomy" id="53620"/>
    <lineage>
        <taxon>Eukaryota</taxon>
        <taxon>Metazoa</taxon>
        <taxon>Spiralia</taxon>
        <taxon>Lophotrochozoa</taxon>
        <taxon>Annelida</taxon>
        <taxon>Polychaeta</taxon>
        <taxon>Sedentaria</taxon>
        <taxon>Canalipalpata</taxon>
        <taxon>Terebellida</taxon>
        <taxon>Terebelliformia</taxon>
        <taxon>Alvinellidae</taxon>
        <taxon>Paralvinella</taxon>
    </lineage>
</organism>
<evidence type="ECO:0000256" key="1">
    <source>
        <dbReference type="SAM" id="MobiDB-lite"/>
    </source>
</evidence>
<feature type="region of interest" description="Disordered" evidence="1">
    <location>
        <begin position="1"/>
        <end position="34"/>
    </location>
</feature>
<reference evidence="2" key="1">
    <citation type="journal article" date="2023" name="Mol. Biol. Evol.">
        <title>Third-Generation Sequencing Reveals the Adaptive Role of the Epigenome in Three Deep-Sea Polychaetes.</title>
        <authorList>
            <person name="Perez M."/>
            <person name="Aroh O."/>
            <person name="Sun Y."/>
            <person name="Lan Y."/>
            <person name="Juniper S.K."/>
            <person name="Young C.R."/>
            <person name="Angers B."/>
            <person name="Qian P.Y."/>
        </authorList>
    </citation>
    <scope>NUCLEOTIDE SEQUENCE</scope>
    <source>
        <strain evidence="2">P08H-3</strain>
    </source>
</reference>
<evidence type="ECO:0000313" key="2">
    <source>
        <dbReference type="EMBL" id="KAK2138797.1"/>
    </source>
</evidence>
<proteinExistence type="predicted"/>
<keyword evidence="3" id="KW-1185">Reference proteome</keyword>
<accession>A0AAD9IQQ6</accession>
<protein>
    <submittedName>
        <fullName evidence="2">Uncharacterized protein</fullName>
    </submittedName>
</protein>